<feature type="transmembrane region" description="Helical" evidence="1">
    <location>
        <begin position="197"/>
        <end position="216"/>
    </location>
</feature>
<organism evidence="2">
    <name type="scientific">Flavobacterium columnare</name>
    <dbReference type="NCBI Taxonomy" id="996"/>
    <lineage>
        <taxon>Bacteria</taxon>
        <taxon>Pseudomonadati</taxon>
        <taxon>Bacteroidota</taxon>
        <taxon>Flavobacteriia</taxon>
        <taxon>Flavobacteriales</taxon>
        <taxon>Flavobacteriaceae</taxon>
        <taxon>Flavobacterium</taxon>
    </lineage>
</organism>
<gene>
    <name evidence="2" type="ORF">JJC05_05040</name>
</gene>
<evidence type="ECO:0000256" key="1">
    <source>
        <dbReference type="SAM" id="Phobius"/>
    </source>
</evidence>
<dbReference type="AlphaFoldDB" id="A0A8G0KYL2"/>
<dbReference type="EMBL" id="CP067378">
    <property type="protein sequence ID" value="QYS89630.1"/>
    <property type="molecule type" value="Genomic_DNA"/>
</dbReference>
<keyword evidence="1" id="KW-0472">Membrane</keyword>
<protein>
    <submittedName>
        <fullName evidence="2">Uncharacterized protein</fullName>
    </submittedName>
</protein>
<name>A0A8G0KYL2_9FLAO</name>
<dbReference type="Proteomes" id="UP000824721">
    <property type="component" value="Chromosome"/>
</dbReference>
<accession>A0A8G0KYL2</accession>
<keyword evidence="1" id="KW-1133">Transmembrane helix</keyword>
<reference evidence="2" key="1">
    <citation type="submission" date="2020-12" db="EMBL/GenBank/DDBJ databases">
        <title>Genome sequencing of genetic groups of Flavobacterium columnare.</title>
        <authorList>
            <person name="Waldbieser G.C."/>
            <person name="Griffin M.J."/>
            <person name="LaFrentz B.R."/>
        </authorList>
    </citation>
    <scope>NUCLEOTIDE SEQUENCE</scope>
    <source>
        <strain evidence="2">90-106</strain>
    </source>
</reference>
<dbReference type="KEGG" id="fdv:JJC05_05040"/>
<keyword evidence="1" id="KW-0812">Transmembrane</keyword>
<sequence>MKKSEQIIKSLVLPVLEKDNNFNQLNLNDDFWKAFTAAILLYENDAKPSFKVVYELQLNDPEKVIKKLTSIHTTFIKELAELHVLEGSDEAINILLTKNDKLFLEQVNYFKTVKGVITKLERERIKEELPKAYEKVTFEIPENDLEAAIKKTERENLKKKFKQWDEELTDFSHVAAATSLVTVSKKSTTSKVFSLTWVKYAVASCFVVAIGTWVYFSNSEIKQPDTDFVVTPKDNQKPLDSVKNLDKTDPIQEIVKDKSTSVAAKDTAVSVLSSQSALGYSDSNNKKGFKINYIDYSKKIEGLKEALKRDNNPEYIEEYKKLTGLNNKYIFDGISLSVYKKALNRKESILTTADGSLYFYDKSDFYKLQKTEIPLELEKVKDNKVREELEKIIFENE</sequence>
<proteinExistence type="predicted"/>
<evidence type="ECO:0000313" key="2">
    <source>
        <dbReference type="EMBL" id="QYS89630.1"/>
    </source>
</evidence>